<organism evidence="1 2">
    <name type="scientific">Penicillium rubens (strain ATCC 28089 / DSM 1075 / NRRL 1951 / Wisconsin 54-1255)</name>
    <name type="common">Penicillium chrysogenum</name>
    <dbReference type="NCBI Taxonomy" id="500485"/>
    <lineage>
        <taxon>Eukaryota</taxon>
        <taxon>Fungi</taxon>
        <taxon>Dikarya</taxon>
        <taxon>Ascomycota</taxon>
        <taxon>Pezizomycotina</taxon>
        <taxon>Eurotiomycetes</taxon>
        <taxon>Eurotiomycetidae</taxon>
        <taxon>Eurotiales</taxon>
        <taxon>Aspergillaceae</taxon>
        <taxon>Penicillium</taxon>
        <taxon>Penicillium chrysogenum species complex</taxon>
    </lineage>
</organism>
<dbReference type="AlphaFoldDB" id="B6H1B1"/>
<name>B6H1B1_PENRW</name>
<evidence type="ECO:0000313" key="1">
    <source>
        <dbReference type="EMBL" id="CAP91260.1"/>
    </source>
</evidence>
<gene>
    <name evidence="1" type="ORF">Pc13g01910</name>
    <name evidence="1" type="ORF">PCH_Pc13g01910</name>
</gene>
<evidence type="ECO:0000313" key="2">
    <source>
        <dbReference type="Proteomes" id="UP000000724"/>
    </source>
</evidence>
<dbReference type="Proteomes" id="UP000000724">
    <property type="component" value="Contig Pc00c13"/>
</dbReference>
<accession>B6H1B1</accession>
<sequence length="158" mass="18014">MCNRIEFKQFSFLSFIIPQFNDCSCVSVADLRSRPAYVVVYTGRLFSDSMWDSLGMNPFSPGLPTLNIPEITDPSTFDIGVTTDTVNPRSTLEISRARDLVFTRLSSLQQTLPHRRMDGTLQSVIAIWEEYDSRKADSSSIVHWLDVMREKGLVITLW</sequence>
<dbReference type="BioCyc" id="PCHR:PC13G01910-MONOMER"/>
<protein>
    <submittedName>
        <fullName evidence="1">Pc13g01910 protein</fullName>
    </submittedName>
</protein>
<dbReference type="VEuPathDB" id="FungiDB:PCH_Pc13g01910"/>
<keyword evidence="2" id="KW-1185">Reference proteome</keyword>
<dbReference type="EMBL" id="AM920428">
    <property type="protein sequence ID" value="CAP91260.1"/>
    <property type="molecule type" value="Genomic_DNA"/>
</dbReference>
<dbReference type="HOGENOM" id="CLU_1669972_0_0_1"/>
<proteinExistence type="predicted"/>
<reference evidence="1 2" key="1">
    <citation type="journal article" date="2008" name="Nat. Biotechnol.">
        <title>Genome sequencing and analysis of the filamentous fungus Penicillium chrysogenum.</title>
        <authorList>
            <person name="van den Berg M.A."/>
            <person name="Albang R."/>
            <person name="Albermann K."/>
            <person name="Badger J.H."/>
            <person name="Daran J.-M."/>
            <person name="Driessen A.J.M."/>
            <person name="Garcia-Estrada C."/>
            <person name="Fedorova N.D."/>
            <person name="Harris D.M."/>
            <person name="Heijne W.H.M."/>
            <person name="Joardar V.S."/>
            <person name="Kiel J.A.K.W."/>
            <person name="Kovalchuk A."/>
            <person name="Martin J.F."/>
            <person name="Nierman W.C."/>
            <person name="Nijland J.G."/>
            <person name="Pronk J.T."/>
            <person name="Roubos J.A."/>
            <person name="van der Klei I.J."/>
            <person name="van Peij N.N.M.E."/>
            <person name="Veenhuis M."/>
            <person name="von Doehren H."/>
            <person name="Wagner C."/>
            <person name="Wortman J.R."/>
            <person name="Bovenberg R.A.L."/>
        </authorList>
    </citation>
    <scope>NUCLEOTIDE SEQUENCE [LARGE SCALE GENOMIC DNA]</scope>
    <source>
        <strain evidence="2">ATCC 28089 / DSM 1075 / NRRL 1951 / Wisconsin 54-1255</strain>
    </source>
</reference>
<dbReference type="OrthoDB" id="39175at2759"/>